<protein>
    <submittedName>
        <fullName evidence="1">Uncharacterized protein</fullName>
    </submittedName>
</protein>
<evidence type="ECO:0000313" key="2">
    <source>
        <dbReference type="Proteomes" id="UP001145022"/>
    </source>
</evidence>
<keyword evidence="2" id="KW-1185">Reference proteome</keyword>
<evidence type="ECO:0000313" key="1">
    <source>
        <dbReference type="EMBL" id="GLH41386.1"/>
    </source>
</evidence>
<organism evidence="1 2">
    <name type="scientific">Pseudomonas atacamensis</name>
    <dbReference type="NCBI Taxonomy" id="2565368"/>
    <lineage>
        <taxon>Bacteria</taxon>
        <taxon>Pseudomonadati</taxon>
        <taxon>Pseudomonadota</taxon>
        <taxon>Gammaproteobacteria</taxon>
        <taxon>Pseudomonadales</taxon>
        <taxon>Pseudomonadaceae</taxon>
        <taxon>Pseudomonas</taxon>
    </lineage>
</organism>
<reference evidence="1" key="2">
    <citation type="submission" date="2022-11" db="EMBL/GenBank/DDBJ databases">
        <title>Draft genome sequencing of Pseudomonas atacamensis RS3R1.</title>
        <authorList>
            <person name="Furuya T."/>
            <person name="Kaneko H."/>
        </authorList>
    </citation>
    <scope>NUCLEOTIDE SEQUENCE</scope>
    <source>
        <strain evidence="1">RS3R-1</strain>
    </source>
</reference>
<dbReference type="EMBL" id="BSCQ01000003">
    <property type="protein sequence ID" value="GLH41386.1"/>
    <property type="molecule type" value="Genomic_DNA"/>
</dbReference>
<name>A0ABQ5PCY5_9PSED</name>
<proteinExistence type="predicted"/>
<gene>
    <name evidence="1" type="ORF">RS3R1_04730</name>
</gene>
<accession>A0ABQ5PCY5</accession>
<comment type="caution">
    <text evidence="1">The sequence shown here is derived from an EMBL/GenBank/DDBJ whole genome shotgun (WGS) entry which is preliminary data.</text>
</comment>
<reference evidence="1" key="1">
    <citation type="journal article" date="2021" name="Sci. Rep.">
        <title>An efficient direct screening system for microorganisms that activate plant immune responses based on plant-microbe interactions using cultured plant cells.</title>
        <authorList>
            <person name="Kurokawa M."/>
            <person name="Nakano M."/>
            <person name="Kitahata N."/>
            <person name="Kuchitsu K."/>
            <person name="Furuya T."/>
        </authorList>
    </citation>
    <scope>NUCLEOTIDE SEQUENCE</scope>
    <source>
        <strain evidence="1">RS3R-1</strain>
    </source>
</reference>
<dbReference type="Proteomes" id="UP001145022">
    <property type="component" value="Unassembled WGS sequence"/>
</dbReference>
<reference evidence="1" key="3">
    <citation type="journal article" date="2023" name="J. Biotechnol.">
        <title>Draft Genome Sequences of Endophytic Pseudomonas Strains, Isolated from the Interior of Brassicaceae Plants.</title>
        <authorList>
            <person name="Kaneko H."/>
            <person name="Furuya T."/>
        </authorList>
    </citation>
    <scope>NUCLEOTIDE SEQUENCE</scope>
    <source>
        <strain evidence="1">RS3R-1</strain>
    </source>
</reference>
<sequence>MINSQVADVSNTISAFEQMIHYQKINITLLYSAQRKVGPTVSAGK</sequence>